<feature type="region of interest" description="Disordered" evidence="1">
    <location>
        <begin position="1"/>
        <end position="28"/>
    </location>
</feature>
<dbReference type="Proteomes" id="UP001272242">
    <property type="component" value="Unassembled WGS sequence"/>
</dbReference>
<evidence type="ECO:0000256" key="1">
    <source>
        <dbReference type="SAM" id="MobiDB-lite"/>
    </source>
</evidence>
<gene>
    <name evidence="2" type="ORF">R5W23_005700</name>
</gene>
<name>A0ABU5ETP1_9BACT</name>
<sequence>MAKKKSAAKSAVPVDSHKHLTDSRTNIPTRELAEFAADEGIRKAVYARDRSLDPQLVWKGKDEQDARDLEVPAVPIYVQEKIHPQAIIEDVRERATEKPPAGTQLSLFDDFNGIGDFQKTLQFYQHDQHWTNRLILGDSLMVMASLAEKEHLRGKIQCI</sequence>
<organism evidence="2 3">
    <name type="scientific">Gemmata algarum</name>
    <dbReference type="NCBI Taxonomy" id="2975278"/>
    <lineage>
        <taxon>Bacteria</taxon>
        <taxon>Pseudomonadati</taxon>
        <taxon>Planctomycetota</taxon>
        <taxon>Planctomycetia</taxon>
        <taxon>Gemmatales</taxon>
        <taxon>Gemmataceae</taxon>
        <taxon>Gemmata</taxon>
    </lineage>
</organism>
<proteinExistence type="predicted"/>
<feature type="non-terminal residue" evidence="2">
    <location>
        <position position="159"/>
    </location>
</feature>
<accession>A0ABU5ETP1</accession>
<dbReference type="EMBL" id="JAXBLV010000035">
    <property type="protein sequence ID" value="MDY3558580.1"/>
    <property type="molecule type" value="Genomic_DNA"/>
</dbReference>
<reference evidence="3" key="1">
    <citation type="journal article" date="2023" name="Mar. Drugs">
        <title>Gemmata algarum, a Novel Planctomycete Isolated from an Algal Mat, Displays Antimicrobial Activity.</title>
        <authorList>
            <person name="Kumar G."/>
            <person name="Kallscheuer N."/>
            <person name="Kashif M."/>
            <person name="Ahamad S."/>
            <person name="Jagadeeshwari U."/>
            <person name="Pannikurungottu S."/>
            <person name="Haufschild T."/>
            <person name="Kabuu M."/>
            <person name="Sasikala C."/>
            <person name="Jogler C."/>
            <person name="Ramana C."/>
        </authorList>
    </citation>
    <scope>NUCLEOTIDE SEQUENCE [LARGE SCALE GENOMIC DNA]</scope>
    <source>
        <strain evidence="3">JC673</strain>
    </source>
</reference>
<evidence type="ECO:0000313" key="3">
    <source>
        <dbReference type="Proteomes" id="UP001272242"/>
    </source>
</evidence>
<protein>
    <submittedName>
        <fullName evidence="2">Site-specific DNA-methyltransferase</fullName>
    </submittedName>
</protein>
<comment type="caution">
    <text evidence="2">The sequence shown here is derived from an EMBL/GenBank/DDBJ whole genome shotgun (WGS) entry which is preliminary data.</text>
</comment>
<evidence type="ECO:0000313" key="2">
    <source>
        <dbReference type="EMBL" id="MDY3558580.1"/>
    </source>
</evidence>
<keyword evidence="3" id="KW-1185">Reference proteome</keyword>